<accession>A0A1H2U5U9</accession>
<feature type="region of interest" description="Disordered" evidence="1">
    <location>
        <begin position="565"/>
        <end position="618"/>
    </location>
</feature>
<dbReference type="RefSeq" id="WP_092680181.1">
    <property type="nucleotide sequence ID" value="NZ_FNMZ01000001.1"/>
</dbReference>
<dbReference type="STRING" id="356660.SAMN05444336_1011230"/>
<feature type="region of interest" description="Disordered" evidence="1">
    <location>
        <begin position="210"/>
        <end position="232"/>
    </location>
</feature>
<feature type="region of interest" description="Disordered" evidence="1">
    <location>
        <begin position="819"/>
        <end position="862"/>
    </location>
</feature>
<evidence type="ECO:0000256" key="1">
    <source>
        <dbReference type="SAM" id="MobiDB-lite"/>
    </source>
</evidence>
<dbReference type="AlphaFoldDB" id="A0A1H2U5U9"/>
<protein>
    <submittedName>
        <fullName evidence="2">Glycosyltransferase involved in cell wall bisynthesis</fullName>
    </submittedName>
</protein>
<gene>
    <name evidence="2" type="ORF">SAMN05444336_1011230</name>
</gene>
<name>A0A1H2U5U9_9RHOB</name>
<proteinExistence type="predicted"/>
<feature type="compositionally biased region" description="Low complexity" evidence="1">
    <location>
        <begin position="221"/>
        <end position="232"/>
    </location>
</feature>
<evidence type="ECO:0000313" key="3">
    <source>
        <dbReference type="Proteomes" id="UP000199118"/>
    </source>
</evidence>
<keyword evidence="3" id="KW-1185">Reference proteome</keyword>
<dbReference type="SUPFAM" id="SSF53756">
    <property type="entry name" value="UDP-Glycosyltransferase/glycogen phosphorylase"/>
    <property type="match status" value="1"/>
</dbReference>
<dbReference type="Proteomes" id="UP000199118">
    <property type="component" value="Unassembled WGS sequence"/>
</dbReference>
<reference evidence="2 3" key="1">
    <citation type="submission" date="2016-10" db="EMBL/GenBank/DDBJ databases">
        <authorList>
            <person name="de Groot N.N."/>
        </authorList>
    </citation>
    <scope>NUCLEOTIDE SEQUENCE [LARGE SCALE GENOMIC DNA]</scope>
    <source>
        <strain evidence="2 3">DSM 17890</strain>
    </source>
</reference>
<organism evidence="2 3">
    <name type="scientific">Albimonas donghaensis</name>
    <dbReference type="NCBI Taxonomy" id="356660"/>
    <lineage>
        <taxon>Bacteria</taxon>
        <taxon>Pseudomonadati</taxon>
        <taxon>Pseudomonadota</taxon>
        <taxon>Alphaproteobacteria</taxon>
        <taxon>Rhodobacterales</taxon>
        <taxon>Paracoccaceae</taxon>
        <taxon>Albimonas</taxon>
    </lineage>
</organism>
<keyword evidence="2" id="KW-0808">Transferase</keyword>
<dbReference type="EMBL" id="FNMZ01000001">
    <property type="protein sequence ID" value="SDW51612.1"/>
    <property type="molecule type" value="Genomic_DNA"/>
</dbReference>
<dbReference type="OrthoDB" id="5148555at2"/>
<evidence type="ECO:0000313" key="2">
    <source>
        <dbReference type="EMBL" id="SDW51612.1"/>
    </source>
</evidence>
<feature type="compositionally biased region" description="Low complexity" evidence="1">
    <location>
        <begin position="850"/>
        <end position="862"/>
    </location>
</feature>
<sequence length="862" mass="91735">MTPTRPDPRPLPAALSDYRDRHKGASVIVAGCGRSAAALSPRPDAVVIGVNDIGRLVDPDYLVILNPPEQFRGDRYAHVRATRARAVFACLDLPFAHPRKVRIPLGPRGGTAPDAAGRLPCTRNSPYVALMLARLMGAARIGLIGVDFTDDHFFAASGPHPLTRELRRIDAEYRAAAETARKAGVEVVNLSAESRLTALPRMGLDAFLERPAGAPRPKPAPAAARAAAPAPEAGTPRRVLHLSLTNCAGALWNLHGLLRDHGEGVESRVATASAVTAGRRYPTDILIHERARLAEAIEAADLIHFHNTLDRASPQLAAHRGALARKPAVLQMHSEPAVLRAFFPGRPPQARRDMPVLVVAQKQARFLPDATPVPNALDITAPAFRPAPADETSPPTILFTPTDLRDYPARPDTCRGKGYRATARALARLERDGIATPLLRTGLDFETLTRLRRRAAIGIDECVTGGHHLTSLELMAQGLVAVAWLDDRMRALIARVTGASEAGLPWLSTPMAGLEEALRGLLAEPARLAEMRAAGRAWMEAHWSPAQVLAPYLAAYDRAEAEFAAPRPRRAETARPAPLPPSRARHAAAAARDPLTTPGPDGWIRAELPGRTPPRRSEDFAQSIRLGPDLLAARDAFAGATAHILGNGPSLGDTDLAALAPDLVIGTNASPRIEPRLSRAPDVYCVSDRRFLEGAETRALAGASTARLKIFAGYCAGFLDDGAVNHVRILPGDGISADLARGVHHGCSVAIFAAQAALWLGARRVVLHGCEFDYGAGRFAAADRARPHDRGNWPRIARNAEALARALTARGGRLEVAGPSRLTGGFGSEPVPGVHRAPLHRRPSGPEPPAAAAAPATVAAGE</sequence>
<dbReference type="GO" id="GO:0016740">
    <property type="term" value="F:transferase activity"/>
    <property type="evidence" value="ECO:0007669"/>
    <property type="project" value="UniProtKB-KW"/>
</dbReference>